<dbReference type="EMBL" id="PEDP01000046">
    <property type="protein sequence ID" value="POS87980.1"/>
    <property type="molecule type" value="Genomic_DNA"/>
</dbReference>
<dbReference type="Proteomes" id="UP000237438">
    <property type="component" value="Unassembled WGS sequence"/>
</dbReference>
<accession>A0A2S4Q119</accession>
<organism evidence="1 2">
    <name type="scientific">Erysiphe pulchra</name>
    <dbReference type="NCBI Taxonomy" id="225359"/>
    <lineage>
        <taxon>Eukaryota</taxon>
        <taxon>Fungi</taxon>
        <taxon>Dikarya</taxon>
        <taxon>Ascomycota</taxon>
        <taxon>Pezizomycotina</taxon>
        <taxon>Leotiomycetes</taxon>
        <taxon>Erysiphales</taxon>
        <taxon>Erysiphaceae</taxon>
        <taxon>Erysiphe</taxon>
    </lineage>
</organism>
<dbReference type="OrthoDB" id="3561817at2759"/>
<comment type="caution">
    <text evidence="1">The sequence shown here is derived from an EMBL/GenBank/DDBJ whole genome shotgun (WGS) entry which is preliminary data.</text>
</comment>
<dbReference type="AlphaFoldDB" id="A0A2S4Q119"/>
<evidence type="ECO:0000313" key="2">
    <source>
        <dbReference type="Proteomes" id="UP000237438"/>
    </source>
</evidence>
<sequence length="241" mass="27198">MIRLDKDHEARKVDTFLLRQQIQKPIPDSSLVCDVWHASSGIAILTPTPAKAAAILQYKDLIANPFGNSTVERQESSTTFIHGQISQKIQMIILDMSISTFHLIKHTNFLFDCNFFGLAVGIQRIQNRKSVPMCEKCFGFHSTRTCAREYMCKLYGTKRQEGPSSKPRQCLNCKGPHDSENIFCPARPQRKNGAFVRLSSDQLRHIRKAGHSDYLKAIQTHECSLVEREATECSSSAGPEE</sequence>
<protein>
    <submittedName>
        <fullName evidence="1">Uncharacterized protein</fullName>
    </submittedName>
</protein>
<name>A0A2S4Q119_9PEZI</name>
<gene>
    <name evidence="1" type="ORF">EPUL_000235</name>
</gene>
<keyword evidence="2" id="KW-1185">Reference proteome</keyword>
<proteinExistence type="predicted"/>
<reference evidence="1 2" key="1">
    <citation type="submission" date="2017-10" db="EMBL/GenBank/DDBJ databases">
        <title>Development of genomic resources for the powdery mildew, Erysiphe pulchra.</title>
        <authorList>
            <person name="Wadl P.A."/>
            <person name="Mack B.M."/>
            <person name="Moore G."/>
            <person name="Beltz S.B."/>
        </authorList>
    </citation>
    <scope>NUCLEOTIDE SEQUENCE [LARGE SCALE GENOMIC DNA]</scope>
    <source>
        <strain evidence="1">Cflorida</strain>
    </source>
</reference>
<evidence type="ECO:0000313" key="1">
    <source>
        <dbReference type="EMBL" id="POS87980.1"/>
    </source>
</evidence>